<feature type="domain" description="HTH araC/xylS-type" evidence="4">
    <location>
        <begin position="228"/>
        <end position="326"/>
    </location>
</feature>
<gene>
    <name evidence="5" type="ORF">GCM10011517_24960</name>
</gene>
<dbReference type="InterPro" id="IPR009057">
    <property type="entry name" value="Homeodomain-like_sf"/>
</dbReference>
<dbReference type="SUPFAM" id="SSF46689">
    <property type="entry name" value="Homeodomain-like"/>
    <property type="match status" value="1"/>
</dbReference>
<dbReference type="SMART" id="SM00342">
    <property type="entry name" value="HTH_ARAC"/>
    <property type="match status" value="1"/>
</dbReference>
<sequence length="327" mass="36916">MTKKPISADFVTEALGCAVRAGVDTAALMAAVGMRFPPKGHYSAEEFGQLWRALAVEMGDEFFCLGDRPMRPGAFALMSQSTLSAPTLRVALKRILKFMAVVLDEPYGRLTVEDGQAVIRLTDHARDRSAFAYRTYWIIVHGLTCWLAGRRLPLLRVDFACPEPVQYEDYRQFFGAPVQFDASQSLLAFDARHLDIALSRTERELKGFLRKAPANILVGYVHDTGFQGEVTRILRATPPRDWPRFHELAAQLKTSVPTLRRNLAQQGTSYQDIKDTLRRSRARALLKETSQPVEDIATELGFSEPSAFYRAFRKWTGQTPDQFRRGL</sequence>
<dbReference type="AlphaFoldDB" id="A0A917AIT4"/>
<dbReference type="Proteomes" id="UP000606730">
    <property type="component" value="Unassembled WGS sequence"/>
</dbReference>
<proteinExistence type="predicted"/>
<keyword evidence="6" id="KW-1185">Reference proteome</keyword>
<dbReference type="PROSITE" id="PS01124">
    <property type="entry name" value="HTH_ARAC_FAMILY_2"/>
    <property type="match status" value="1"/>
</dbReference>
<dbReference type="OrthoDB" id="9805730at2"/>
<evidence type="ECO:0000313" key="5">
    <source>
        <dbReference type="EMBL" id="GGE56304.1"/>
    </source>
</evidence>
<evidence type="ECO:0000256" key="1">
    <source>
        <dbReference type="ARBA" id="ARBA00023015"/>
    </source>
</evidence>
<dbReference type="PANTHER" id="PTHR47894:SF1">
    <property type="entry name" value="HTH-TYPE TRANSCRIPTIONAL REGULATOR VQSM"/>
    <property type="match status" value="1"/>
</dbReference>
<dbReference type="PRINTS" id="PR00032">
    <property type="entry name" value="HTHARAC"/>
</dbReference>
<dbReference type="EMBL" id="BMKN01000002">
    <property type="protein sequence ID" value="GGE56304.1"/>
    <property type="molecule type" value="Genomic_DNA"/>
</dbReference>
<dbReference type="InterPro" id="IPR018060">
    <property type="entry name" value="HTH_AraC"/>
</dbReference>
<dbReference type="InterPro" id="IPR032687">
    <property type="entry name" value="AraC-type_N"/>
</dbReference>
<evidence type="ECO:0000259" key="4">
    <source>
        <dbReference type="PROSITE" id="PS01124"/>
    </source>
</evidence>
<name>A0A917AIT4_9RHOB</name>
<dbReference type="GO" id="GO:0005829">
    <property type="term" value="C:cytosol"/>
    <property type="evidence" value="ECO:0007669"/>
    <property type="project" value="TreeGrafter"/>
</dbReference>
<dbReference type="RefSeq" id="WP_095594392.1">
    <property type="nucleotide sequence ID" value="NZ_BMKN01000002.1"/>
</dbReference>
<dbReference type="Pfam" id="PF12833">
    <property type="entry name" value="HTH_18"/>
    <property type="match status" value="1"/>
</dbReference>
<dbReference type="Gene3D" id="1.10.10.60">
    <property type="entry name" value="Homeodomain-like"/>
    <property type="match status" value="1"/>
</dbReference>
<dbReference type="GO" id="GO:0003700">
    <property type="term" value="F:DNA-binding transcription factor activity"/>
    <property type="evidence" value="ECO:0007669"/>
    <property type="project" value="InterPro"/>
</dbReference>
<reference evidence="5" key="2">
    <citation type="submission" date="2020-09" db="EMBL/GenBank/DDBJ databases">
        <authorList>
            <person name="Sun Q."/>
            <person name="Zhou Y."/>
        </authorList>
    </citation>
    <scope>NUCLEOTIDE SEQUENCE</scope>
    <source>
        <strain evidence="5">CGMCC 1.16012</strain>
    </source>
</reference>
<evidence type="ECO:0000256" key="2">
    <source>
        <dbReference type="ARBA" id="ARBA00023125"/>
    </source>
</evidence>
<organism evidence="5 6">
    <name type="scientific">Actibacterium pelagium</name>
    <dbReference type="NCBI Taxonomy" id="2029103"/>
    <lineage>
        <taxon>Bacteria</taxon>
        <taxon>Pseudomonadati</taxon>
        <taxon>Pseudomonadota</taxon>
        <taxon>Alphaproteobacteria</taxon>
        <taxon>Rhodobacterales</taxon>
        <taxon>Roseobacteraceae</taxon>
        <taxon>Actibacterium</taxon>
    </lineage>
</organism>
<protein>
    <submittedName>
        <fullName evidence="5">AraC family transcriptional regulator</fullName>
    </submittedName>
</protein>
<reference evidence="5" key="1">
    <citation type="journal article" date="2014" name="Int. J. Syst. Evol. Microbiol.">
        <title>Complete genome sequence of Corynebacterium casei LMG S-19264T (=DSM 44701T), isolated from a smear-ripened cheese.</title>
        <authorList>
            <consortium name="US DOE Joint Genome Institute (JGI-PGF)"/>
            <person name="Walter F."/>
            <person name="Albersmeier A."/>
            <person name="Kalinowski J."/>
            <person name="Ruckert C."/>
        </authorList>
    </citation>
    <scope>NUCLEOTIDE SEQUENCE</scope>
    <source>
        <strain evidence="5">CGMCC 1.16012</strain>
    </source>
</reference>
<keyword evidence="2" id="KW-0238">DNA-binding</keyword>
<accession>A0A917AIT4</accession>
<evidence type="ECO:0000256" key="3">
    <source>
        <dbReference type="ARBA" id="ARBA00023163"/>
    </source>
</evidence>
<dbReference type="Pfam" id="PF12625">
    <property type="entry name" value="Arabinose_bd"/>
    <property type="match status" value="1"/>
</dbReference>
<keyword evidence="1" id="KW-0805">Transcription regulation</keyword>
<dbReference type="InterPro" id="IPR020449">
    <property type="entry name" value="Tscrpt_reg_AraC-type_HTH"/>
</dbReference>
<evidence type="ECO:0000313" key="6">
    <source>
        <dbReference type="Proteomes" id="UP000606730"/>
    </source>
</evidence>
<keyword evidence="3" id="KW-0804">Transcription</keyword>
<comment type="caution">
    <text evidence="5">The sequence shown here is derived from an EMBL/GenBank/DDBJ whole genome shotgun (WGS) entry which is preliminary data.</text>
</comment>
<dbReference type="PANTHER" id="PTHR47894">
    <property type="entry name" value="HTH-TYPE TRANSCRIPTIONAL REGULATOR GADX"/>
    <property type="match status" value="1"/>
</dbReference>
<dbReference type="GO" id="GO:0000976">
    <property type="term" value="F:transcription cis-regulatory region binding"/>
    <property type="evidence" value="ECO:0007669"/>
    <property type="project" value="TreeGrafter"/>
</dbReference>